<protein>
    <submittedName>
        <fullName evidence="1">Uncharacterized protein</fullName>
    </submittedName>
</protein>
<dbReference type="EMBL" id="VSSQ01087454">
    <property type="protein sequence ID" value="MPN34422.1"/>
    <property type="molecule type" value="Genomic_DNA"/>
</dbReference>
<dbReference type="AlphaFoldDB" id="A0A645H7S5"/>
<name>A0A645H7S5_9ZZZZ</name>
<dbReference type="PANTHER" id="PTHR42678:SF34">
    <property type="entry name" value="OS04G0183300 PROTEIN"/>
    <property type="match status" value="1"/>
</dbReference>
<dbReference type="Gene3D" id="3.90.1300.10">
    <property type="entry name" value="Amidase signature (AS) domain"/>
    <property type="match status" value="1"/>
</dbReference>
<reference evidence="1" key="1">
    <citation type="submission" date="2019-08" db="EMBL/GenBank/DDBJ databases">
        <authorList>
            <person name="Kucharzyk K."/>
            <person name="Murdoch R.W."/>
            <person name="Higgins S."/>
            <person name="Loffler F."/>
        </authorList>
    </citation>
    <scope>NUCLEOTIDE SEQUENCE</scope>
</reference>
<gene>
    <name evidence="1" type="ORF">SDC9_181915</name>
</gene>
<sequence length="196" mass="21857">MKRVMDEVKALGAKIEVIENIPGFAELRKQAWSVGNAMSFEFKPALNKYLSTVESHLPVHNMNDVIRFNQEYSEQCLKYGQSQFIAAQARSGSLSEKEYIQDRKNDLKWSREEGIDWALQTYKVDALVFAASSVATLAARAGYPSICVPVGYLANGEPFGMSLTASAWQEGLLLEIASGYELNTKHRKDPDCAILN</sequence>
<accession>A0A645H7S5</accession>
<evidence type="ECO:0000313" key="1">
    <source>
        <dbReference type="EMBL" id="MPN34422.1"/>
    </source>
</evidence>
<proteinExistence type="predicted"/>
<organism evidence="1">
    <name type="scientific">bioreactor metagenome</name>
    <dbReference type="NCBI Taxonomy" id="1076179"/>
    <lineage>
        <taxon>unclassified sequences</taxon>
        <taxon>metagenomes</taxon>
        <taxon>ecological metagenomes</taxon>
    </lineage>
</organism>
<dbReference type="PANTHER" id="PTHR42678">
    <property type="entry name" value="AMIDASE"/>
    <property type="match status" value="1"/>
</dbReference>
<comment type="caution">
    <text evidence="1">The sequence shown here is derived from an EMBL/GenBank/DDBJ whole genome shotgun (WGS) entry which is preliminary data.</text>
</comment>
<dbReference type="SUPFAM" id="SSF75304">
    <property type="entry name" value="Amidase signature (AS) enzymes"/>
    <property type="match status" value="1"/>
</dbReference>
<dbReference type="InterPro" id="IPR036928">
    <property type="entry name" value="AS_sf"/>
</dbReference>